<keyword evidence="5" id="KW-0224">Dipeptidase</keyword>
<dbReference type="SUPFAM" id="SSF52317">
    <property type="entry name" value="Class I glutamine amidotransferase-like"/>
    <property type="match status" value="1"/>
</dbReference>
<name>A0A1X6WLX6_9ENTE</name>
<accession>A0A1X6WLX6</accession>
<protein>
    <submittedName>
        <fullName evidence="5">Alpha-aspartyl dipeptidase Peptidase E</fullName>
        <ecNumber evidence="5">3.4.13.21</ecNumber>
    </submittedName>
</protein>
<keyword evidence="3 5" id="KW-0378">Hydrolase</keyword>
<evidence type="ECO:0000313" key="5">
    <source>
        <dbReference type="EMBL" id="SLM85334.1"/>
    </source>
</evidence>
<dbReference type="EMBL" id="FWFD01000008">
    <property type="protein sequence ID" value="SLM85334.1"/>
    <property type="molecule type" value="Genomic_DNA"/>
</dbReference>
<dbReference type="Pfam" id="PF03575">
    <property type="entry name" value="Peptidase_S51"/>
    <property type="match status" value="1"/>
</dbReference>
<keyword evidence="2" id="KW-0645">Protease</keyword>
<evidence type="ECO:0000313" key="6">
    <source>
        <dbReference type="Proteomes" id="UP000195918"/>
    </source>
</evidence>
<dbReference type="Gene3D" id="3.40.50.880">
    <property type="match status" value="1"/>
</dbReference>
<reference evidence="6" key="1">
    <citation type="submission" date="2017-02" db="EMBL/GenBank/DDBJ databases">
        <authorList>
            <person name="Dridi B."/>
        </authorList>
    </citation>
    <scope>NUCLEOTIDE SEQUENCE [LARGE SCALE GENOMIC DNA]</scope>
    <source>
        <strain evidence="6">bH819</strain>
    </source>
</reference>
<dbReference type="EC" id="3.4.13.21" evidence="5"/>
<dbReference type="OrthoDB" id="9778515at2"/>
<dbReference type="GO" id="GO:0008236">
    <property type="term" value="F:serine-type peptidase activity"/>
    <property type="evidence" value="ECO:0007669"/>
    <property type="project" value="UniProtKB-KW"/>
</dbReference>
<dbReference type="PANTHER" id="PTHR20842">
    <property type="entry name" value="PROTEASE S51 ALPHA-ASPARTYL DIPEPTIDASE"/>
    <property type="match status" value="1"/>
</dbReference>
<keyword evidence="4" id="KW-0720">Serine protease</keyword>
<evidence type="ECO:0000256" key="1">
    <source>
        <dbReference type="ARBA" id="ARBA00006534"/>
    </source>
</evidence>
<dbReference type="Proteomes" id="UP000195918">
    <property type="component" value="Unassembled WGS sequence"/>
</dbReference>
<dbReference type="AlphaFoldDB" id="A0A1X6WLX6"/>
<dbReference type="GO" id="GO:0016805">
    <property type="term" value="F:dipeptidase activity"/>
    <property type="evidence" value="ECO:0007669"/>
    <property type="project" value="UniProtKB-KW"/>
</dbReference>
<dbReference type="RefSeq" id="WP_086950970.1">
    <property type="nucleotide sequence ID" value="NZ_FWFD01000008.1"/>
</dbReference>
<keyword evidence="6" id="KW-1185">Reference proteome</keyword>
<dbReference type="PANTHER" id="PTHR20842:SF0">
    <property type="entry name" value="ALPHA-ASPARTYL DIPEPTIDASE"/>
    <property type="match status" value="1"/>
</dbReference>
<dbReference type="InterPro" id="IPR005320">
    <property type="entry name" value="Peptidase_S51"/>
</dbReference>
<dbReference type="CDD" id="cd03129">
    <property type="entry name" value="GAT1_Peptidase_E_like"/>
    <property type="match status" value="1"/>
</dbReference>
<organism evidence="5 6">
    <name type="scientific">Vagococcus fluvialis bH819</name>
    <dbReference type="NCBI Taxonomy" id="1255619"/>
    <lineage>
        <taxon>Bacteria</taxon>
        <taxon>Bacillati</taxon>
        <taxon>Bacillota</taxon>
        <taxon>Bacilli</taxon>
        <taxon>Lactobacillales</taxon>
        <taxon>Enterococcaceae</taxon>
        <taxon>Vagococcus</taxon>
    </lineage>
</organism>
<sequence>MKQLFLCSSFQDSYQKLENFSTNKLTGSQVAFFNTASQVEEYSEYVDQSFNLLKELGMIPFVVNIESTTLEEVIVSADIIFVAGGNTFYLLQELRKSNADQLIINHINKGKLYIGESAGSVIMSPDINYIQCMDEPEKAPNLKRTDGLHVINTYPVPHAETDYLGEAALKIQDIYQDRLELVILRDDDVMIYSDVSPLEP</sequence>
<gene>
    <name evidence="5" type="ORF">FM121_04500</name>
</gene>
<evidence type="ECO:0000256" key="4">
    <source>
        <dbReference type="ARBA" id="ARBA00022825"/>
    </source>
</evidence>
<proteinExistence type="inferred from homology"/>
<evidence type="ECO:0000256" key="3">
    <source>
        <dbReference type="ARBA" id="ARBA00022801"/>
    </source>
</evidence>
<dbReference type="InterPro" id="IPR029062">
    <property type="entry name" value="Class_I_gatase-like"/>
</dbReference>
<comment type="similarity">
    <text evidence="1">Belongs to the peptidase S51 family.</text>
</comment>
<dbReference type="GO" id="GO:0006508">
    <property type="term" value="P:proteolysis"/>
    <property type="evidence" value="ECO:0007669"/>
    <property type="project" value="UniProtKB-KW"/>
</dbReference>
<evidence type="ECO:0000256" key="2">
    <source>
        <dbReference type="ARBA" id="ARBA00022670"/>
    </source>
</evidence>